<dbReference type="RefSeq" id="WP_323249107.1">
    <property type="nucleotide sequence ID" value="NZ_JAYFUL010000013.1"/>
</dbReference>
<evidence type="ECO:0000256" key="1">
    <source>
        <dbReference type="SAM" id="SignalP"/>
    </source>
</evidence>
<keyword evidence="1" id="KW-0732">Signal</keyword>
<evidence type="ECO:0000313" key="3">
    <source>
        <dbReference type="Proteomes" id="UP001304671"/>
    </source>
</evidence>
<proteinExistence type="predicted"/>
<dbReference type="Proteomes" id="UP001304671">
    <property type="component" value="Unassembled WGS sequence"/>
</dbReference>
<sequence length="172" mass="19159">MKRRSAIKNLSMAIGGLVSLPTWASGWTSQSIGQFSTLAINDEALLAEIVETIIPETNTPGAKSLKVHQFAMRMINDCYGEGAQNTLKQGLVLVNELSQQINNKTFLESNVNQRTNVLLKMNTEANPVAKQFADMIKRLTIQGYTNSEYYMVNQLKFNMAPGYYHGCVPIPR</sequence>
<dbReference type="Pfam" id="PF13618">
    <property type="entry name" value="Gluconate_2-dh3"/>
    <property type="match status" value="1"/>
</dbReference>
<dbReference type="EC" id="1.-.-.-" evidence="2"/>
<dbReference type="GO" id="GO:0016491">
    <property type="term" value="F:oxidoreductase activity"/>
    <property type="evidence" value="ECO:0007669"/>
    <property type="project" value="UniProtKB-KW"/>
</dbReference>
<accession>A0ABU5QM93</accession>
<keyword evidence="2" id="KW-0560">Oxidoreductase</keyword>
<feature type="signal peptide" evidence="1">
    <location>
        <begin position="1"/>
        <end position="24"/>
    </location>
</feature>
<protein>
    <submittedName>
        <fullName evidence="2">Gluconate 2-dehydrogenase subunit 3 family protein</fullName>
        <ecNumber evidence="2">1.-.-.-</ecNumber>
    </submittedName>
</protein>
<gene>
    <name evidence="2" type="ORF">VB264_10405</name>
</gene>
<organism evidence="2 3">
    <name type="scientific">Arcicella aquatica</name>
    <dbReference type="NCBI Taxonomy" id="217141"/>
    <lineage>
        <taxon>Bacteria</taxon>
        <taxon>Pseudomonadati</taxon>
        <taxon>Bacteroidota</taxon>
        <taxon>Cytophagia</taxon>
        <taxon>Cytophagales</taxon>
        <taxon>Flectobacillaceae</taxon>
        <taxon>Arcicella</taxon>
    </lineage>
</organism>
<keyword evidence="3" id="KW-1185">Reference proteome</keyword>
<name>A0ABU5QM93_9BACT</name>
<dbReference type="InterPro" id="IPR027056">
    <property type="entry name" value="Gluconate_2DH_su3"/>
</dbReference>
<reference evidence="2 3" key="1">
    <citation type="submission" date="2023-12" db="EMBL/GenBank/DDBJ databases">
        <title>Novel species of the genus Arcicella isolated from rivers.</title>
        <authorList>
            <person name="Lu H."/>
        </authorList>
    </citation>
    <scope>NUCLEOTIDE SEQUENCE [LARGE SCALE GENOMIC DNA]</scope>
    <source>
        <strain evidence="2 3">LMG 21963</strain>
    </source>
</reference>
<dbReference type="EMBL" id="JAYFUL010000013">
    <property type="protein sequence ID" value="MEA5258192.1"/>
    <property type="molecule type" value="Genomic_DNA"/>
</dbReference>
<feature type="chain" id="PRO_5045451482" evidence="1">
    <location>
        <begin position="25"/>
        <end position="172"/>
    </location>
</feature>
<comment type="caution">
    <text evidence="2">The sequence shown here is derived from an EMBL/GenBank/DDBJ whole genome shotgun (WGS) entry which is preliminary data.</text>
</comment>
<evidence type="ECO:0000313" key="2">
    <source>
        <dbReference type="EMBL" id="MEA5258192.1"/>
    </source>
</evidence>